<feature type="domain" description="Calx-beta" evidence="5">
    <location>
        <begin position="2991"/>
        <end position="3120"/>
    </location>
</feature>
<dbReference type="RefSeq" id="WP_068499634.1">
    <property type="nucleotide sequence ID" value="NZ_LWQU01000132.1"/>
</dbReference>
<feature type="domain" description="Calx-beta" evidence="5">
    <location>
        <begin position="6788"/>
        <end position="6904"/>
    </location>
</feature>
<dbReference type="SUPFAM" id="SSF141072">
    <property type="entry name" value="CalX-like"/>
    <property type="match status" value="26"/>
</dbReference>
<proteinExistence type="predicted"/>
<feature type="compositionally biased region" description="Polar residues" evidence="4">
    <location>
        <begin position="176"/>
        <end position="186"/>
    </location>
</feature>
<reference evidence="6 7" key="1">
    <citation type="submission" date="2016-04" db="EMBL/GenBank/DDBJ databases">
        <title>Draft genome sequence of freshwater magnetotactic bacteria Magnetospirillum marisnigri SP-1 and Magnetospirillum moscoviense BB-1.</title>
        <authorList>
            <person name="Koziaeva V."/>
            <person name="Dziuba M.V."/>
            <person name="Ivanov T.M."/>
            <person name="Kuznetsov B."/>
            <person name="Grouzdev D.S."/>
        </authorList>
    </citation>
    <scope>NUCLEOTIDE SEQUENCE [LARGE SCALE GENOMIC DNA]</scope>
    <source>
        <strain evidence="6 7">BB-1</strain>
    </source>
</reference>
<keyword evidence="2" id="KW-0677">Repeat</keyword>
<name>A0A178MQP5_9PROT</name>
<dbReference type="PANTHER" id="PTHR46682:SF1">
    <property type="entry name" value="ADHESION G-PROTEIN COUPLED RECEPTOR V1"/>
    <property type="match status" value="1"/>
</dbReference>
<keyword evidence="3" id="KW-0106">Calcium</keyword>
<feature type="region of interest" description="Disordered" evidence="4">
    <location>
        <begin position="401"/>
        <end position="421"/>
    </location>
</feature>
<feature type="compositionally biased region" description="Acidic residues" evidence="4">
    <location>
        <begin position="411"/>
        <end position="421"/>
    </location>
</feature>
<evidence type="ECO:0000256" key="1">
    <source>
        <dbReference type="ARBA" id="ARBA00022729"/>
    </source>
</evidence>
<dbReference type="Gene3D" id="2.60.40.2030">
    <property type="match status" value="24"/>
</dbReference>
<evidence type="ECO:0000256" key="2">
    <source>
        <dbReference type="ARBA" id="ARBA00022737"/>
    </source>
</evidence>
<evidence type="ECO:0000256" key="4">
    <source>
        <dbReference type="SAM" id="MobiDB-lite"/>
    </source>
</evidence>
<dbReference type="SMART" id="SM00237">
    <property type="entry name" value="Calx_beta"/>
    <property type="match status" value="7"/>
</dbReference>
<dbReference type="STRING" id="1437059.A6A05_11060"/>
<feature type="domain" description="Calx-beta" evidence="5">
    <location>
        <begin position="7333"/>
        <end position="7438"/>
    </location>
</feature>
<gene>
    <name evidence="6" type="ORF">A6A05_11060</name>
</gene>
<feature type="region of interest" description="Disordered" evidence="4">
    <location>
        <begin position="86"/>
        <end position="128"/>
    </location>
</feature>
<feature type="region of interest" description="Disordered" evidence="4">
    <location>
        <begin position="176"/>
        <end position="197"/>
    </location>
</feature>
<feature type="domain" description="Calx-beta" evidence="5">
    <location>
        <begin position="1573"/>
        <end position="1675"/>
    </location>
</feature>
<dbReference type="Pfam" id="PF03160">
    <property type="entry name" value="Calx-beta"/>
    <property type="match status" value="20"/>
</dbReference>
<evidence type="ECO:0000259" key="5">
    <source>
        <dbReference type="SMART" id="SM00237"/>
    </source>
</evidence>
<feature type="compositionally biased region" description="Polar residues" evidence="4">
    <location>
        <begin position="96"/>
        <end position="128"/>
    </location>
</feature>
<dbReference type="InterPro" id="IPR026919">
    <property type="entry name" value="ADGRV1"/>
</dbReference>
<dbReference type="GO" id="GO:0016020">
    <property type="term" value="C:membrane"/>
    <property type="evidence" value="ECO:0007669"/>
    <property type="project" value="InterPro"/>
</dbReference>
<feature type="domain" description="Calx-beta" evidence="5">
    <location>
        <begin position="6526"/>
        <end position="6630"/>
    </location>
</feature>
<evidence type="ECO:0000313" key="6">
    <source>
        <dbReference type="EMBL" id="OAN51297.1"/>
    </source>
</evidence>
<evidence type="ECO:0000256" key="3">
    <source>
        <dbReference type="ARBA" id="ARBA00022837"/>
    </source>
</evidence>
<protein>
    <recommendedName>
        <fullName evidence="5">Calx-beta domain-containing protein</fullName>
    </recommendedName>
</protein>
<feature type="domain" description="Calx-beta" evidence="5">
    <location>
        <begin position="1937"/>
        <end position="2050"/>
    </location>
</feature>
<keyword evidence="1" id="KW-0732">Signal</keyword>
<feature type="compositionally biased region" description="Polar residues" evidence="4">
    <location>
        <begin position="6800"/>
        <end position="6818"/>
    </location>
</feature>
<comment type="caution">
    <text evidence="6">The sequence shown here is derived from an EMBL/GenBank/DDBJ whole genome shotgun (WGS) entry which is preliminary data.</text>
</comment>
<accession>A0A178MQP5</accession>
<feature type="compositionally biased region" description="Low complexity" evidence="4">
    <location>
        <begin position="254"/>
        <end position="270"/>
    </location>
</feature>
<dbReference type="EMBL" id="LWQU01000132">
    <property type="protein sequence ID" value="OAN51297.1"/>
    <property type="molecule type" value="Genomic_DNA"/>
</dbReference>
<feature type="region of interest" description="Disordered" evidence="4">
    <location>
        <begin position="6799"/>
        <end position="6818"/>
    </location>
</feature>
<dbReference type="PANTHER" id="PTHR46682">
    <property type="entry name" value="ADHESION G-PROTEIN COUPLED RECEPTOR V1"/>
    <property type="match status" value="1"/>
</dbReference>
<dbReference type="GO" id="GO:0004930">
    <property type="term" value="F:G protein-coupled receptor activity"/>
    <property type="evidence" value="ECO:0007669"/>
    <property type="project" value="InterPro"/>
</dbReference>
<dbReference type="OrthoDB" id="7366341at2"/>
<dbReference type="Proteomes" id="UP000078543">
    <property type="component" value="Unassembled WGS sequence"/>
</dbReference>
<dbReference type="InterPro" id="IPR003644">
    <property type="entry name" value="Calx_beta"/>
</dbReference>
<keyword evidence="7" id="KW-1185">Reference proteome</keyword>
<feature type="region of interest" description="Disordered" evidence="4">
    <location>
        <begin position="7463"/>
        <end position="7484"/>
    </location>
</feature>
<feature type="domain" description="Calx-beta" evidence="5">
    <location>
        <begin position="2066"/>
        <end position="2177"/>
    </location>
</feature>
<sequence>MEKSERFSQVEAALRQQGISEEAAKAVLDAYQKAEAAGSKDAVVAALEALQSESARSGLSQDLIAQLSNMVAQALVTLVPPQDSTIGSGPNALQGIKSSDGTKANTPDASSGRPSSSTQPEPQVTSATPHFETAAKAPPVNIASLFEQTGSQAKGSEGGRGYGLVERPEITGLTYNDVSRSNNESSGRFAPPEVTALTGDGYSNANLIGGSKTENTLITADAFQGTTVLGTDSSKTQFGIGELGRGNVGRDGVFSTNLQSSSNTTSSSGTTSGGQGAGFTGVILDDYIAGAKVFIDTNNNGRLDAGEQFSITDSKGQFTLYGVAQGSRIVGVGGVDTRSGAPNSVSFKAIIDNASAGQDGKTGVAVSSLSTLLTTYVDQGFTSDQADNFVRNELGLPSKEAMGGKSLNEFDPGEDNPDDDIDATLQNQIVAYVRQVSVLIGAIGALIDGASNEESDAGIDIAYAAVIDKMVNGTLDLGSPADLTAVLNDAIETANDDGITSNLHASVSGVDGDANLLGVVLANVLQSVNDSARSDPTSKDSEASLRFGQSVLAEAFASLGQEAATGRGGDISLAPSLVQTVVYSDPTAVSDQVESIINTLEMFNTTPAEGYANAPIPLDIRLPVLGVGKSFDEIVISGVPAGMKLVYFDEANVNQDGTSKTIDLPIAGDGSYTVSNTWISNLAAVSEAELAEDVVLDIDASYTDTTDNSTTAYEGTLTITVLKTPNITVDSGELDGSGKIGGTEDAVSVVLPSMNIDRDTRFDITETISVRLTLSNSAAEKGELRLVGAAPAGVTVEGEETDTITLLGSRSALDSALAAGNLVKAVFDADFNTSLYPSASVEVEINDRHGQPLSVSTQTVTFAVAAVNDTPTLADSSPRLADIDATVTDGENAGTLVRDFVVPGTLEDVDFLPGETPERVAVTDLTVINGGHWEYKLSGGSWTTLAAPASGSATLLDSDTSVRYVPNGQGTPSITFKAWDGSGNTAGSTVTLASLDGHVSADTNRAELTVLANDSALAYTLEKTATEDTVLQFSQADFTGAVSSTSGSLASITVTSLPSNGTLRLGGTEVSDGDVITVANLGNLNFTPSQDYNGPVSFSWFATTAGDVDTDVADVVIEVESLNDAPIVGGTPEAVSVTESDPNPVGQIVGDLVLPAFSDAGENSDDMNALAGIAITGLSTAITDGAWQYRVAGTSTWVNLRSAGDGHGSNADPIFLAIDDEVRFVPSPGKTSISGGVTAYLIDTSIDNFTSGRQTTYDLSVLNSEDSGINVTGRGGSTPFSHTTITLTVSISGLNDAPVLDVSYDANLSVIDRTDQDNEGTRVGDLLATGAITDKDLSAEDETPHAIAVVGGGISASGHWEYRLADSEGWSALLPDTGTLTKHALLLGPDDYLRFVPEDGALPGSASLTFRAWDQSSHSAGDRLDLSLGASVGGRTAFSAATDTATVRILTNAEDLPVYSIIADSAAVLEGNPGDDPDVRDETGQYSIMTFVVSRVSTAEYYPADTVAWQVGGAISDLKASDYSGTVSFAEGETEKAIQIRVVRDATREANEDVVVQLGAPAGEGRLSQDSVAITRIINDDPTLAFASAAQTVVEGQDITFTIRRISGMGETVTLRYDVLSATGGEGLGSALDSDETAASGAVYFGINETEKTITLHTVDDESIADPQRFYLALSDENGTVNISKFASEGIVVSNDASISVTDVEAGQTVNGITTYTVTVERTGSLGFEHAFNFDLVGIGENPAQAENFLLEDDRRVVFAANDDPDAVSDTVTFTFQARPGLKTEGIRHFEVRIAEDDSDLAGSTADRVVIGVSAARGELVPNGVTATIVPVSAKLIEGSNSTTFAQSFQVQLSEATDEDVVITWTVSDYGGDNAANAADFVGGAFQHGTVTIAAGQTHSGTIFVTPASDGAVERNEKYYVDIDVASGPAEVRGISAVGTIVNDDAFIGFASTDPASAWEGATGQDGHFAVTVVRDGFARSEVSIGWYVELISDSSVPSNQRASAEDFVSGALPSGRVTFIPGATQADISFALTGNNALEYGEKFRIVLDGDTIQGGAQLSDNNVATGIIANDDAVISIDADSLVVSEDEGQGGSRTVTLTIVRDTHGASLPSAAVQWLASASGIEADDATAADFVGNRFPGGTVTFAAGSSTALITFTVAADDVVEGDESFQVALVGTTAAQHSLSTDPAQLTATVTLTNDDDLVSFSTSGGNLSQSVSEDGASHAGQTITYTLTRSGDLSKETSVDWHLGFDGKTAAPPDFKDANGDPYSGTVEGTAVFAAGSATATIVLSPVKDTSVESNETFSVILDTTGLSANGTRLATSNITAEGALVNDDVAISAAVSGTTLEANDGQTTTLTFTVSRSSGDTANQATDLTWSVAGSTIVVNGLRLADALSAGEFTAADQDGNNVLHWDAGDTSTRTITVTVNGDVLIEGDEAIRLTLANSGSASVADLSAATGTMATLHDNDASVWVEQLVSAISEGKSGQSRDVTFRIFRQGDIESDLTVALSPSGASGVSGPSSVTFHAATDDDTVYASGAQPKQWVDITYTVSGDDTLESGEALTLMLGALTTQNGYQASLDGTHASASTTITNDDNKITISSDATWNASTSRNEVVEGATSASPNDPDNTIHFTLTRDATGTLAAETVTWRIVGSGNFPVTAGDFPSGQGQLLDSDLPTGSVSFAQGATTATVSVTLDADRIIEPTEALALHLTDVSGNLQASDYAVTVIADDAGYNVIARDAELSEGNDASGSSYIYFDLAAIGANSRVYWQVTGASNADIDDLPTSNPGTGAAWYDSSSGGSIKGYYDFVSGTTENAVVALKVKQDSIVDADKTATIALYSDSGFSTPLTDDQSLALTAETDLIDDDAQLTLVASDGASLAEGSDPTPSNSANTDSWTTLTFTVNREGKTEQVSSVGWSVNLANGLTAQDFSDAVTSGTVTFAADEIEKTIVLKVKKDWLEESSETVTVTLGTPSAGTSLAGGSQSAQTVIENDDVTVQFAAGSLAVSHDEGDSGTTAFTFTIQRTGDTADLASTVTWSIAPNGALNSSDFSSNTIDYYSALPTGQVTFNTGETSKTITVNVRADTFTEWHDYLNRYPTTQGSSLEGDETFTVTLSNGATVKTSNSGYGNNTPSIGTSIGDNDEAAGTILNDDVGIHITDIRTNLAEGTVPDQDGDVNPSQDGVQTYIEQSITFERVGDPRQAVSFNWGVSDATNFSNQMMSGQAATGTVSWAAGDTSPKTITFRPQGDDAVESNYSFVLSVANSGNSAAIDEFSYGTSTNTVRNNTLNSDSIPLATFNVLRDEAGVWVTNEVQIHYDAWDSQQTSTTEQYSGSDPWSGNAYVPGHEGHINYSGSNADNVEGSLGSATSGSDYTAVPATTLTFDAEHLSRTVTVNLLADGTYETREGFSLFLDNASGATVADREVVVTVADDDSAQPSYRVNVNGSTAIEGMDEAVQFTVDLGKALTQDSTFSVALSDQTAAQSSSAGEAGDVARYFEYSTDGGATWQTSAPVFEFNYAAASSSVDDQVSVAYQFDNSESGESFDSWLEFSDLKADSGYRVGGVLQGLSHAGPNAGGTIHVVVDRDGAYVDDNADGVHDEGEDTEAFDCGGNDSVDLANNTVVIHFNDRPNQGLDFSGFGADDRVEIDRAAFHDNGWTADWANTTFANSTPDDYGGPYCHSKGYNTGCTDNGYASTAFLAYQNGSSFGVRAHCSGFWYSCSEAQLAHSLGEGNSDFNSVDMLQAVSFVGAGDEGGSGSAGLFTVWIPVRADVEIDTDALRVSIAGSGGSLSGDYAGLASLSEPDSETTQALLAWWNTQFEQEGVSVEDVQEYFAEFAMRNSDAVAVQFLRFDMEWDGYGDMTWSVEGLDPAMVVAPQDGGVFSDLRVVQDVTLDAGQTTVAADIALGAQAVFNVSNGMSAIDSFQPEGLQPTFEVTEDSIDAATGIRTVHVTVTRPDDSLDDVVNYRLNVPQLTDAAFLNGSDSMAGRLGFAAGEGTQELVFQFNAIVSDDSTPAPIHRDIGVIVGYDADGGLGAFIDTDQDHVLDASEATSDNLAFDADGNDLVGLDVNRVTVRFNDLPESALDFSGFGADDRIEFNLDEMARNGWALGDITARSASGCHSSSGGGERYRACSSQEVSGLTIHGDAFDVTAYAEASGNGAQTLEFRGSRSGSWTSQAVATLGGSETALALVNGENSLNRQISFVHNPTQHIVVDSDGAYVDSDADGIKDDNESTLAFSTSDGSDLVGLEYGSYVIHFNDAPDEALDFTGFGRDDRIEIDVSAFQANGWNDAISGMKDDEWRSANVHNEYYSGSFCSNRSLYFSDGSTFGVSAVRSMCYSSGYWCSSGAQAEVNRLTVRSNGGSGLELAQFGTGYLSETAINFSIDGNGGLMNRISFVNLPDAEPVQNIQVIVDHYDNGDLGTGVGAFVDLDADGVLDAAEASAENIAFDFETGEDFVDLASNHVTVRFNDVPDTVLDFRGFGSDDKIEINLAEFAANGWKLGTVTDTAAGGWNWSSCSQISHARSDLCLSGQTAHGDGFSFYANAEFSSGSSVLLRVSGYRMNSDGPCSNSSFAWTNGVGLASFGNPLNSHGNPIVDGSGRLNDQVSFVHNPTIHVVVESGGAFIDTDADGVLDNEEAVDSNRAFQSGWDDDSNWHFDDHVDLANNSVVIKFNDAPDSALNFEGFGKDDRIEIDLSALRANGWHVGADFTDSWRSNSISLSSSTKSFSSSVGLSGRTLAGNTYEFEVYADFESSEGYVSSNTLGMYVDADCASSMRADLAEFGCDNANNPIIDGNFGLMNRISFVQSHVEHVIVQADGGWIDSNADGILQSSEKTDDNLAFDFTVGAGESNALIDLAHSKVVLQFEDRPDQALDLSQFGLDDRIEIDRTAFGVNGWHGAANEGGSQSSDAWSGGSGAASSQKTVCSSCASIAVNAARSASGDNRLSVGTCTSSDGSERSAVLATFGENTSVIDGDGGLMDRISFVTSTIHVVVEADGAFIDANANGTLDDDEAAYAFDQFTGQDLIGLDQNRVVVHFNDAPDTPLDFSGFGWNDRIEIDRSAFAGNGWHAALSESRSDSGSWGSVDDAYAFRNFVREGESGFTFFGAFAQRSGSCSSSSSVIDRNVLGVFDCYYGEDGCGSNQATLADFGTGSVWDVNQSMLEGGFSNLVSFVGRELITGFDGEALTLDQGGSVSGGEMAYDGTITAGLGTDEILIRVPIIDDNLDEQVETLGLTVSAESGNSFTVPEQSGTSVVVDDDSPQITVGYSTLVDGQLNQGYLVQTIDINNRNGDVPSTTYSNTNYQSDSLANDAGAAQSFTVTLRFQGQWELALIDEDMPGTGQGYNQDSLFTLTDRLHRSPPQFLSFDGVAEMVDGEPTGYLLYEVDVPAGTKQILTRSAISDTALYGSEAQALIEAASAQVTHVDPIIVARETTVNEGDGTATIEVVVVGGDIGDGVSVDVQTQDGVWEDRTFVVSREYATAGELTLTWSVQALGGDNSEILIDGDGSTNYVHGYYAQSYTGTVNAEDFVIITSDGQSAQSGSGLPTGTVTFADGQKEAFITVRVRTDNIGEADEDFRVVLDQPPAGVQLLGNPDATQTYMVFDGAGYAKIVNDDQVFTIKGLVINEATNSKVTGNANNYTQADDDGMAIAGTPTGLTAPAGYSLHQFVIKREGDSSAAATVDYVIELKGVDGSGGFVETAGLDTQAAGAHEAETSDFLDYTSGNYDSAWGFTWGAAVGDVTSSDAKTITFLAGETERVVTIAVKNDSLVEDAEQFRVVLTNPVALEGNDGNPGVSETRGFADFLVGDNDGTTVSVSIGWLDNSSDASVNTLSNDVGNAAIDNAFLEGTSSDWLTSGDNDYSNDSTPNDHRLVLTFTRSHADATASQAFFEIDLSQSNYGSSDMVLETGSVAQITDYSSSSFWRGTVDFAAGETTATVVFRVPDDNMIEGNQSISVTLYDAEHLPESVYTTSSSINAGAALADTAGIGMSSSLADWNTTIRDPNAYTATATVVDDDIRLWLGDFRSAYPYSYSGNYDWTPDGDVDASNSWDPWEAYTVNEGNPADGYTADQAYTSDDGDFNLTFARAGVQSGDIALNWQVVLSGTASYADFNSDYWVDGSGNHTTVLASVAGVQGIVTVAGSASTDLSTMFAAKIEGLLAADRTVENNETFQLAFSVAGSPSNILFTPNYSYEALGSTYHTTNLAGRDTMTVDVVALNDDVTYGIARASTEGDNKVTEGDSGSAYIDFDISRSLGSSITGGYHGGSSVGWRIVGVDGYDINASDFLGGTTSGVISFSSHSFDVNGIWQRPTTYAAVNGVTINPDVSQVLRININPDSQVEYGEHFTVELYNPSVGYVDSANDSVEAIIVNDDTGVLVNDFRVTEGDSGTVQVQATVIRVGDLSGSSSFTWAKYNVDTNSTDFGTGTTGGSVTMTNTSGTVGAMADGFGVQSQTITTTVDVKGDATVEDDEDFRLVLSKSTGIDQMLLGSSTDQADGDVTDDTLAALGDRTYALSSTTSATAYVTVLNDDTVFSVQADTRSVTENSGGTFTFTITRSVATPQDQTVTWTVLSEGGRNVVDSADFGGSLPSGQVTFTGGELSKTITIQTPNTDTSPEADEVFTVQVTAFGTGSENDTFAVTGTGAKGVVVNDDAAIYINDSQEITQIEGSGSSTQYYRFDVVRSGVGVTGTSTVDWLVQLTTDGAGNTAQVSDFASLPTSVTASGWYDSSTNSIKGTSTFTADNYDTQTVVLALSPDNTLESSESFTIVLSNPSVGTIVESSNNAAGKIGDDDYSLSVAQTTSPGSDEGDGNNSMSFTVTRTGATDLAATVSWTLLFGDNADAGAGSLDYSDAVGFAASDDFRASTGNFTFPAGASTYTFTIPVRGDVQWEENELFTLKMDFDRNNGTSGTAWTTATLLNDDEGFSVAGTDGTLGTITAALEGSAGTPGQITFRVIREGDFSGGSTADWAITSSGQNPASTSNSTNDFAAALTGTVTFDGNEATAVGANGQTYSYKDITVTLAGDAAYEANETYTVTLSNPGEGSSLRLASASGTVSNDDLGYFIAIKDGVTTVTEGNTDETADTTPAGTPPGTVTFVVTRAADSTSLHSTSTVAWTLSAASGDGSAVQAGDVSVSGTGVTANGLGGTVIFDADETSKEITVTLVGDGAVESAANLRMTLSRQAGDTTSTIVTPSATVALVDDDDTISIAAGEFNEARVEGSTEGGYTLYTFNVTRSGSSLGQATVDWLVETAGVAHPISAADIDSIWIDGDLVISDDFGCGTITFAAGDTTPRTIEVRVKHDQIGEFDEGFTVALSNPSYGSNLGTETVTQSVVNDDAAITLSMATTTVNEGNEGSDNAMTFTITREGNTTGVTTVNWQIQASGDNPIDEEDFGGFLPSGTVTFSDGESVKTVTVLTGGDNDWEENENFKIVLSDADIIGPNSVDATIRNDDLGVSVVAYGSGDSPSPGTASGREGDAGESTPFYFRIEASGAATATTAVVHWHIEGTGLRPMNRNDFEPGDLPSGEATISLRNGIGSVLIDIGVAGDGLFGPSEAFKVVLDSVEAEDANQNEIGASIVTAEALMTVEDDDILIALAQDGDMSVIEGNDGTQSMRFYIDVLGQTENSPSLEDVLVSFSLTGDVDAADFAEGTFDDEDALSCSERTLQYDSDNQRYYVQLDVQGDALVEGHERFTFHLDSAENDGNTSGSVEITQGGQDVSGMIEGDDYGIQIITANLSQAEDRARFVFEVLRNGPTDMAMEVEWSVGVPDQTDAGDGISADDFIDPTTGRPFEGNSISGSITFLEGETTGRFTLEASHDFGAENDERFCVLASVTQIGDTVIDSNSASLDMFAYTDGTISNDDGDVPTPYVPPAMLEPIQDPHAVG</sequence>
<dbReference type="InterPro" id="IPR038081">
    <property type="entry name" value="CalX-like_sf"/>
</dbReference>
<evidence type="ECO:0000313" key="7">
    <source>
        <dbReference type="Proteomes" id="UP000078543"/>
    </source>
</evidence>
<organism evidence="6 7">
    <name type="scientific">Magnetospirillum moscoviense</name>
    <dbReference type="NCBI Taxonomy" id="1437059"/>
    <lineage>
        <taxon>Bacteria</taxon>
        <taxon>Pseudomonadati</taxon>
        <taxon>Pseudomonadota</taxon>
        <taxon>Alphaproteobacteria</taxon>
        <taxon>Rhodospirillales</taxon>
        <taxon>Rhodospirillaceae</taxon>
        <taxon>Magnetospirillum</taxon>
    </lineage>
</organism>
<feature type="region of interest" description="Disordered" evidence="4">
    <location>
        <begin position="251"/>
        <end position="275"/>
    </location>
</feature>